<evidence type="ECO:0000256" key="2">
    <source>
        <dbReference type="ARBA" id="ARBA00004370"/>
    </source>
</evidence>
<keyword evidence="24" id="KW-1185">Reference proteome</keyword>
<accession>A0A1C5ASC8</accession>
<evidence type="ECO:0000256" key="13">
    <source>
        <dbReference type="ARBA" id="ARBA00023221"/>
    </source>
</evidence>
<dbReference type="AlphaFoldDB" id="A0A1C5ASC8"/>
<evidence type="ECO:0000256" key="18">
    <source>
        <dbReference type="ARBA" id="ARBA00046982"/>
    </source>
</evidence>
<dbReference type="Gene3D" id="2.102.10.10">
    <property type="entry name" value="Rieske [2Fe-2S] iron-sulphur domain"/>
    <property type="match status" value="1"/>
</dbReference>
<comment type="subcellular location">
    <subcellularLocation>
        <location evidence="2">Membrane</location>
    </subcellularLocation>
</comment>
<evidence type="ECO:0000256" key="10">
    <source>
        <dbReference type="ARBA" id="ARBA00023004"/>
    </source>
</evidence>
<comment type="pathway">
    <text evidence="14">Steroid hormone biosynthesis; dafachronic acid biosynthesis.</text>
</comment>
<evidence type="ECO:0000256" key="6">
    <source>
        <dbReference type="ARBA" id="ARBA00022723"/>
    </source>
</evidence>
<dbReference type="InterPro" id="IPR050584">
    <property type="entry name" value="Cholesterol_7-desaturase"/>
</dbReference>
<keyword evidence="23" id="KW-0223">Dioxygenase</keyword>
<evidence type="ECO:0000313" key="23">
    <source>
        <dbReference type="EMBL" id="SCF47914.1"/>
    </source>
</evidence>
<sequence length="402" mass="43390">MRSLVKQLLRNREIRRHTAAPADRLHPPTRPDPNGWFCVAFSDEVRPGAITTRPFLGGEVVVYRTPRGLLRAVRPRCPHLGAHLGVGGTLDGEEIVCPFHRFAFDPSGACVRTGYDLPPPKATLTQFPVCEANGSIYVWRHALGLAPQWQVPIFGMDERQPFSHNTFDIAGHPQDVIENAFDWGHLPALHGLRDLVIEGAPVMGEPISTVTATARGTVMRQSRQSYTLTVIGLATIAARTRLPNGAGDLYVMLHATPTTAGRIQLRFGTKLELAGLPFLPERVARATALPVARLLGAIAQRVASVDTGADLLMWHHQEHVEQPKLARGDGPIGRYRQWARQFYTDPTPSGGPTDAAATGTSITNGSPAANGVPAVNGSSVVNGWPVANGSSVDERKAGRSEV</sequence>
<dbReference type="PANTHER" id="PTHR21266:SF32">
    <property type="entry name" value="CHOLESTEROL 7-DESATURASE NVD"/>
    <property type="match status" value="1"/>
</dbReference>
<dbReference type="Pfam" id="PF00355">
    <property type="entry name" value="Rieske"/>
    <property type="match status" value="1"/>
</dbReference>
<proteinExistence type="inferred from homology"/>
<dbReference type="GO" id="GO:0016042">
    <property type="term" value="P:lipid catabolic process"/>
    <property type="evidence" value="ECO:0007669"/>
    <property type="project" value="UniProtKB-KW"/>
</dbReference>
<comment type="cofactor">
    <cofactor evidence="1">
        <name>Fe cation</name>
        <dbReference type="ChEBI" id="CHEBI:24875"/>
    </cofactor>
</comment>
<keyword evidence="6" id="KW-0479">Metal-binding</keyword>
<evidence type="ECO:0000256" key="19">
    <source>
        <dbReference type="ARBA" id="ARBA00047853"/>
    </source>
</evidence>
<dbReference type="Gene3D" id="3.90.380.10">
    <property type="entry name" value="Naphthalene 1,2-dioxygenase Alpha Subunit, Chain A, domain 1"/>
    <property type="match status" value="1"/>
</dbReference>
<evidence type="ECO:0000256" key="17">
    <source>
        <dbReference type="ARBA" id="ARBA00030944"/>
    </source>
</evidence>
<keyword evidence="11" id="KW-0411">Iron-sulfur</keyword>
<dbReference type="SUPFAM" id="SSF55961">
    <property type="entry name" value="Bet v1-like"/>
    <property type="match status" value="1"/>
</dbReference>
<dbReference type="GO" id="GO:0008203">
    <property type="term" value="P:cholesterol metabolic process"/>
    <property type="evidence" value="ECO:0007669"/>
    <property type="project" value="InterPro"/>
</dbReference>
<evidence type="ECO:0000256" key="1">
    <source>
        <dbReference type="ARBA" id="ARBA00001962"/>
    </source>
</evidence>
<protein>
    <recommendedName>
        <fullName evidence="16">cholesterol 7-desaturase</fullName>
        <ecNumber evidence="16">1.14.19.21</ecNumber>
    </recommendedName>
    <alternativeName>
        <fullName evidence="17">Rieske-type oxygenase</fullName>
    </alternativeName>
</protein>
<evidence type="ECO:0000256" key="9">
    <source>
        <dbReference type="ARBA" id="ARBA00023002"/>
    </source>
</evidence>
<dbReference type="Proteomes" id="UP000198797">
    <property type="component" value="Unassembled WGS sequence"/>
</dbReference>
<evidence type="ECO:0000256" key="4">
    <source>
        <dbReference type="ARBA" id="ARBA00022692"/>
    </source>
</evidence>
<evidence type="ECO:0000256" key="3">
    <source>
        <dbReference type="ARBA" id="ARBA00004972"/>
    </source>
</evidence>
<dbReference type="GO" id="GO:0051213">
    <property type="term" value="F:dioxygenase activity"/>
    <property type="evidence" value="ECO:0007669"/>
    <property type="project" value="UniProtKB-KW"/>
</dbReference>
<evidence type="ECO:0000256" key="21">
    <source>
        <dbReference type="SAM" id="MobiDB-lite"/>
    </source>
</evidence>
<dbReference type="OrthoDB" id="5243643at2"/>
<dbReference type="EC" id="1.14.19.21" evidence="16"/>
<keyword evidence="13" id="KW-0443">Lipid metabolism</keyword>
<dbReference type="STRING" id="121616.GA0070216_12442"/>
<keyword evidence="12" id="KW-0472">Membrane</keyword>
<dbReference type="GO" id="GO:0046872">
    <property type="term" value="F:metal ion binding"/>
    <property type="evidence" value="ECO:0007669"/>
    <property type="project" value="UniProtKB-KW"/>
</dbReference>
<gene>
    <name evidence="23" type="ORF">GA0070216_12442</name>
</gene>
<evidence type="ECO:0000256" key="15">
    <source>
        <dbReference type="ARBA" id="ARBA00025729"/>
    </source>
</evidence>
<comment type="catalytic activity">
    <reaction evidence="19">
        <text>cholesterol + NADH + O2 + H(+) = 7-dehydrocholesterol + NAD(+) + 2 H2O</text>
        <dbReference type="Rhea" id="RHEA:51644"/>
        <dbReference type="ChEBI" id="CHEBI:15377"/>
        <dbReference type="ChEBI" id="CHEBI:15378"/>
        <dbReference type="ChEBI" id="CHEBI:15379"/>
        <dbReference type="ChEBI" id="CHEBI:16113"/>
        <dbReference type="ChEBI" id="CHEBI:17759"/>
        <dbReference type="ChEBI" id="CHEBI:57540"/>
        <dbReference type="ChEBI" id="CHEBI:57945"/>
        <dbReference type="EC" id="1.14.19.21"/>
    </reaction>
    <physiologicalReaction direction="left-to-right" evidence="19">
        <dbReference type="Rhea" id="RHEA:51645"/>
    </physiologicalReaction>
</comment>
<dbReference type="GO" id="GO:0170056">
    <property type="term" value="F:cholesterol 7-desaturase [NAD(P)H] activity"/>
    <property type="evidence" value="ECO:0007669"/>
    <property type="project" value="UniProtKB-EC"/>
</dbReference>
<dbReference type="RefSeq" id="WP_091253098.1">
    <property type="nucleotide sequence ID" value="NZ_FMCU01000024.1"/>
</dbReference>
<dbReference type="CDD" id="cd03469">
    <property type="entry name" value="Rieske_RO_Alpha_N"/>
    <property type="match status" value="1"/>
</dbReference>
<evidence type="ECO:0000259" key="22">
    <source>
        <dbReference type="PROSITE" id="PS51296"/>
    </source>
</evidence>
<reference evidence="24" key="1">
    <citation type="submission" date="2016-06" db="EMBL/GenBank/DDBJ databases">
        <authorList>
            <person name="Varghese N."/>
            <person name="Submissions Spin"/>
        </authorList>
    </citation>
    <scope>NUCLEOTIDE SEQUENCE [LARGE SCALE GENOMIC DNA]</scope>
    <source>
        <strain evidence="24">DSM 44100</strain>
    </source>
</reference>
<dbReference type="GO" id="GO:0016020">
    <property type="term" value="C:membrane"/>
    <property type="evidence" value="ECO:0007669"/>
    <property type="project" value="UniProtKB-SubCell"/>
</dbReference>
<evidence type="ECO:0000256" key="20">
    <source>
        <dbReference type="ARBA" id="ARBA00049548"/>
    </source>
</evidence>
<dbReference type="InterPro" id="IPR045605">
    <property type="entry name" value="KshA-like_C"/>
</dbReference>
<dbReference type="GO" id="GO:0004497">
    <property type="term" value="F:monooxygenase activity"/>
    <property type="evidence" value="ECO:0007669"/>
    <property type="project" value="UniProtKB-ARBA"/>
</dbReference>
<keyword evidence="4" id="KW-0812">Transmembrane</keyword>
<feature type="compositionally biased region" description="Polar residues" evidence="21">
    <location>
        <begin position="358"/>
        <end position="367"/>
    </location>
</feature>
<dbReference type="EMBL" id="FMCU01000024">
    <property type="protein sequence ID" value="SCF47914.1"/>
    <property type="molecule type" value="Genomic_DNA"/>
</dbReference>
<dbReference type="PANTHER" id="PTHR21266">
    <property type="entry name" value="IRON-SULFUR DOMAIN CONTAINING PROTEIN"/>
    <property type="match status" value="1"/>
</dbReference>
<dbReference type="InterPro" id="IPR036922">
    <property type="entry name" value="Rieske_2Fe-2S_sf"/>
</dbReference>
<evidence type="ECO:0000256" key="8">
    <source>
        <dbReference type="ARBA" id="ARBA00022989"/>
    </source>
</evidence>
<keyword evidence="8" id="KW-1133">Transmembrane helix</keyword>
<evidence type="ECO:0000256" key="11">
    <source>
        <dbReference type="ARBA" id="ARBA00023014"/>
    </source>
</evidence>
<keyword evidence="10" id="KW-0408">Iron</keyword>
<evidence type="ECO:0000313" key="24">
    <source>
        <dbReference type="Proteomes" id="UP000198797"/>
    </source>
</evidence>
<name>A0A1C5ASC8_9ACTN</name>
<evidence type="ECO:0000256" key="16">
    <source>
        <dbReference type="ARBA" id="ARBA00026095"/>
    </source>
</evidence>
<keyword evidence="7" id="KW-0442">Lipid degradation</keyword>
<dbReference type="PROSITE" id="PS51296">
    <property type="entry name" value="RIESKE"/>
    <property type="match status" value="1"/>
</dbReference>
<keyword evidence="5" id="KW-0001">2Fe-2S</keyword>
<dbReference type="GO" id="GO:0005737">
    <property type="term" value="C:cytoplasm"/>
    <property type="evidence" value="ECO:0007669"/>
    <property type="project" value="TreeGrafter"/>
</dbReference>
<dbReference type="InterPro" id="IPR017941">
    <property type="entry name" value="Rieske_2Fe-2S"/>
</dbReference>
<keyword evidence="13" id="KW-0753">Steroid metabolism</keyword>
<comment type="similarity">
    <text evidence="15">Belongs to the cholesterol 7-desaturase family.</text>
</comment>
<dbReference type="Pfam" id="PF19298">
    <property type="entry name" value="KshA_C"/>
    <property type="match status" value="1"/>
</dbReference>
<comment type="catalytic activity">
    <reaction evidence="20">
        <text>cholesterol + NADPH + O2 + H(+) = 7-dehydrocholesterol + NADP(+) + 2 H2O</text>
        <dbReference type="Rhea" id="RHEA:45024"/>
        <dbReference type="ChEBI" id="CHEBI:15377"/>
        <dbReference type="ChEBI" id="CHEBI:15378"/>
        <dbReference type="ChEBI" id="CHEBI:15379"/>
        <dbReference type="ChEBI" id="CHEBI:16113"/>
        <dbReference type="ChEBI" id="CHEBI:17759"/>
        <dbReference type="ChEBI" id="CHEBI:57783"/>
        <dbReference type="ChEBI" id="CHEBI:58349"/>
        <dbReference type="EC" id="1.14.19.21"/>
    </reaction>
    <physiologicalReaction direction="left-to-right" evidence="20">
        <dbReference type="Rhea" id="RHEA:45025"/>
    </physiologicalReaction>
</comment>
<organism evidence="23 24">
    <name type="scientific">Micromonospora matsumotoense</name>
    <dbReference type="NCBI Taxonomy" id="121616"/>
    <lineage>
        <taxon>Bacteria</taxon>
        <taxon>Bacillati</taxon>
        <taxon>Actinomycetota</taxon>
        <taxon>Actinomycetes</taxon>
        <taxon>Micromonosporales</taxon>
        <taxon>Micromonosporaceae</taxon>
        <taxon>Micromonospora</taxon>
    </lineage>
</organism>
<comment type="subunit">
    <text evidence="18">Homotrimer. The two-component system 3-ketosteroid-9-alpha-monooxygenase is composed of an oxygenase component KshA and a reductase component KshB.</text>
</comment>
<feature type="domain" description="Rieske" evidence="22">
    <location>
        <begin position="36"/>
        <end position="138"/>
    </location>
</feature>
<keyword evidence="9" id="KW-0560">Oxidoreductase</keyword>
<feature type="region of interest" description="Disordered" evidence="21">
    <location>
        <begin position="343"/>
        <end position="402"/>
    </location>
</feature>
<dbReference type="GO" id="GO:0051537">
    <property type="term" value="F:2 iron, 2 sulfur cluster binding"/>
    <property type="evidence" value="ECO:0007669"/>
    <property type="project" value="UniProtKB-KW"/>
</dbReference>
<dbReference type="SUPFAM" id="SSF50022">
    <property type="entry name" value="ISP domain"/>
    <property type="match status" value="1"/>
</dbReference>
<comment type="pathway">
    <text evidence="3">Hormone biosynthesis.</text>
</comment>
<evidence type="ECO:0000256" key="7">
    <source>
        <dbReference type="ARBA" id="ARBA00022963"/>
    </source>
</evidence>
<evidence type="ECO:0000256" key="14">
    <source>
        <dbReference type="ARBA" id="ARBA00025712"/>
    </source>
</evidence>
<evidence type="ECO:0000256" key="12">
    <source>
        <dbReference type="ARBA" id="ARBA00023136"/>
    </source>
</evidence>
<evidence type="ECO:0000256" key="5">
    <source>
        <dbReference type="ARBA" id="ARBA00022714"/>
    </source>
</evidence>
<feature type="compositionally biased region" description="Basic and acidic residues" evidence="21">
    <location>
        <begin position="392"/>
        <end position="402"/>
    </location>
</feature>